<dbReference type="Proteomes" id="UP000198881">
    <property type="component" value="Unassembled WGS sequence"/>
</dbReference>
<dbReference type="RefSeq" id="WP_091694437.1">
    <property type="nucleotide sequence ID" value="NZ_FPCG01000002.1"/>
</dbReference>
<dbReference type="STRING" id="574650.SAMN04487966_102158"/>
<dbReference type="AlphaFoldDB" id="A0A1I7MGK1"/>
<evidence type="ECO:0000313" key="2">
    <source>
        <dbReference type="Proteomes" id="UP000198881"/>
    </source>
</evidence>
<name>A0A1I7MGK1_9MICC</name>
<reference evidence="1 2" key="1">
    <citation type="submission" date="2016-10" db="EMBL/GenBank/DDBJ databases">
        <authorList>
            <person name="de Groot N.N."/>
        </authorList>
    </citation>
    <scope>NUCLEOTIDE SEQUENCE [LARGE SCALE GENOMIC DNA]</scope>
    <source>
        <strain evidence="1 2">CGMCC 1.7054</strain>
    </source>
</reference>
<dbReference type="EMBL" id="FPCG01000002">
    <property type="protein sequence ID" value="SFV21057.1"/>
    <property type="molecule type" value="Genomic_DNA"/>
</dbReference>
<dbReference type="OrthoDB" id="7804473at2"/>
<sequence>MLLLTSRTRNPEHFEGYAFVGADYINGETGLSQYRRSTGRSVPPGEDGCYVVARRVGRSLEVGTDANGIGRLFLYRSGSEWAIGSSYSGLIDHLRSAGWTLTANPARLRPFAIRQAFTMQLTTFQTAFEEVRLLPIGTTVLIRRGRLQIRQPQTPQITDYEHALEKYLTVWRTRVHTLLSDPRVSFTADLSGGADSRTVFAFLVDSGLFSTEDDRFTLLSGINQKADLAVARSIAADYALTVNGPQAAPRTLVSGDRAFAHWREHSLGVYTPVYVSATFQNPFEIHAHGGGGETGRQYYTASDPVDLLGQFQGKMPPADFDLWRHEVSSTRDELIMQAPDLVPSIHHYMQFRNRFHFGHIPQARPMFTPLNSKFALQALSALPMGERRRFRMDVMESLAPGLKDHPYDDPTKAPTDDELDHLTVLRPLGHLPSGQVYADPTVQESRPDDPVKRSFEQWQAAIEAAAQRPEVRRFIMGNAMGRTDQIITRLREQGHPFHSHSPESVQLSHLLMVDFTLS</sequence>
<gene>
    <name evidence="1" type="ORF">SAMN04487966_102158</name>
</gene>
<proteinExistence type="predicted"/>
<protein>
    <recommendedName>
        <fullName evidence="3">Asparagine synthase (Glutamine-hydrolysing)</fullName>
    </recommendedName>
</protein>
<evidence type="ECO:0000313" key="1">
    <source>
        <dbReference type="EMBL" id="SFV21057.1"/>
    </source>
</evidence>
<keyword evidence="2" id="KW-1185">Reference proteome</keyword>
<organism evidence="1 2">
    <name type="scientific">Micrococcus terreus</name>
    <dbReference type="NCBI Taxonomy" id="574650"/>
    <lineage>
        <taxon>Bacteria</taxon>
        <taxon>Bacillati</taxon>
        <taxon>Actinomycetota</taxon>
        <taxon>Actinomycetes</taxon>
        <taxon>Micrococcales</taxon>
        <taxon>Micrococcaceae</taxon>
        <taxon>Micrococcus</taxon>
    </lineage>
</organism>
<evidence type="ECO:0008006" key="3">
    <source>
        <dbReference type="Google" id="ProtNLM"/>
    </source>
</evidence>
<accession>A0A1I7MGK1</accession>